<keyword evidence="2" id="KW-1185">Reference proteome</keyword>
<protein>
    <submittedName>
        <fullName evidence="1">Uncharacterized protein</fullName>
    </submittedName>
</protein>
<organism evidence="1 2">
    <name type="scientific">Fulvivirga imtechensis AK7</name>
    <dbReference type="NCBI Taxonomy" id="1237149"/>
    <lineage>
        <taxon>Bacteria</taxon>
        <taxon>Pseudomonadati</taxon>
        <taxon>Bacteroidota</taxon>
        <taxon>Cytophagia</taxon>
        <taxon>Cytophagales</taxon>
        <taxon>Fulvivirgaceae</taxon>
        <taxon>Fulvivirga</taxon>
    </lineage>
</organism>
<sequence length="88" mass="9277">MVLNFNTSTSATAVHSVPGAVTVRVYIPGSVTTGFWDDDVKPPGPAQLKVAPAVFEPPDNVTEVLVQLKYSLADAVAVTTEFNSTLSK</sequence>
<name>L8JWP1_9BACT</name>
<dbReference type="AlphaFoldDB" id="L8JWP1"/>
<evidence type="ECO:0000313" key="1">
    <source>
        <dbReference type="EMBL" id="ELR72039.1"/>
    </source>
</evidence>
<accession>L8JWP1</accession>
<gene>
    <name evidence="1" type="ORF">C900_02034</name>
</gene>
<dbReference type="Proteomes" id="UP000011135">
    <property type="component" value="Unassembled WGS sequence"/>
</dbReference>
<reference evidence="1 2" key="1">
    <citation type="submission" date="2012-12" db="EMBL/GenBank/DDBJ databases">
        <title>Genome assembly of Fulvivirga imtechensis AK7.</title>
        <authorList>
            <person name="Nupur N."/>
            <person name="Khatri I."/>
            <person name="Kumar R."/>
            <person name="Subramanian S."/>
            <person name="Pinnaka A."/>
        </authorList>
    </citation>
    <scope>NUCLEOTIDE SEQUENCE [LARGE SCALE GENOMIC DNA]</scope>
    <source>
        <strain evidence="1 2">AK7</strain>
    </source>
</reference>
<evidence type="ECO:0000313" key="2">
    <source>
        <dbReference type="Proteomes" id="UP000011135"/>
    </source>
</evidence>
<comment type="caution">
    <text evidence="1">The sequence shown here is derived from an EMBL/GenBank/DDBJ whole genome shotgun (WGS) entry which is preliminary data.</text>
</comment>
<proteinExistence type="predicted"/>
<dbReference type="EMBL" id="AMZN01000029">
    <property type="protein sequence ID" value="ELR72039.1"/>
    <property type="molecule type" value="Genomic_DNA"/>
</dbReference>